<feature type="domain" description="Methyltransferase" evidence="10">
    <location>
        <begin position="56"/>
        <end position="241"/>
    </location>
</feature>
<gene>
    <name evidence="11" type="ORF">FKG94_22750</name>
</gene>
<comment type="similarity">
    <text evidence="3">Belongs to the methyltransferase superfamily. Arsenite methyltransferase family.</text>
</comment>
<evidence type="ECO:0000256" key="3">
    <source>
        <dbReference type="ARBA" id="ARBA00034487"/>
    </source>
</evidence>
<evidence type="ECO:0000256" key="4">
    <source>
        <dbReference type="ARBA" id="ARBA00034521"/>
    </source>
</evidence>
<dbReference type="Proteomes" id="UP000319732">
    <property type="component" value="Unassembled WGS sequence"/>
</dbReference>
<dbReference type="PANTHER" id="PTHR43675">
    <property type="entry name" value="ARSENITE METHYLTRANSFERASE"/>
    <property type="match status" value="1"/>
</dbReference>
<evidence type="ECO:0000256" key="2">
    <source>
        <dbReference type="ARBA" id="ARBA00022691"/>
    </source>
</evidence>
<name>A0A545SXC7_9GAMM</name>
<proteinExistence type="inferred from homology"/>
<evidence type="ECO:0000313" key="11">
    <source>
        <dbReference type="EMBL" id="TQV69617.1"/>
    </source>
</evidence>
<dbReference type="OrthoDB" id="9772751at2"/>
<dbReference type="Pfam" id="PF13847">
    <property type="entry name" value="Methyltransf_31"/>
    <property type="match status" value="1"/>
</dbReference>
<dbReference type="SUPFAM" id="SSF53335">
    <property type="entry name" value="S-adenosyl-L-methionine-dependent methyltransferases"/>
    <property type="match status" value="1"/>
</dbReference>
<evidence type="ECO:0000256" key="6">
    <source>
        <dbReference type="ARBA" id="ARBA00047941"/>
    </source>
</evidence>
<dbReference type="AlphaFoldDB" id="A0A545SXC7"/>
<dbReference type="InterPro" id="IPR025714">
    <property type="entry name" value="Methyltranfer_dom"/>
</dbReference>
<sequence length="372" mass="40185">MSVEANVQSRYSEGAQARQEALCCPVDYDTQLLQMLPQEIIDKDYGCGDPSRYVQAGDTVLDLGSGGGKICYMAAQISGAGGRVIGVDMTDDMLALARKYQPEMARKLGGDRVEFKKGYIQDLALDVAAMEDFLAARPVTDVNSLQALEAWKTEQRQQRPLIAGDSVDLVVSNCVLNLVAQRDRQQLVSEIFRVLKPGGRVAISDIVSDEAVPSHLQQDAALWSGCISGAFQEQSFLQAFLDAGFVAVAYDKWEAQAWQVVEGIEFRSVTLTAVKPAREPLSDAGQAVIYRGPFSEVCDDLGNVFPRGERIAVSKRTYELLRHAVFAEHFIGIEPATAVDHGCFCKPAGTRRPASETKGGVHAGGSAGGSCC</sequence>
<feature type="region of interest" description="Disordered" evidence="9">
    <location>
        <begin position="350"/>
        <end position="372"/>
    </location>
</feature>
<dbReference type="GO" id="GO:0032259">
    <property type="term" value="P:methylation"/>
    <property type="evidence" value="ECO:0007669"/>
    <property type="project" value="UniProtKB-KW"/>
</dbReference>
<evidence type="ECO:0000313" key="12">
    <source>
        <dbReference type="Proteomes" id="UP000319732"/>
    </source>
</evidence>
<dbReference type="InterPro" id="IPR029063">
    <property type="entry name" value="SAM-dependent_MTases_sf"/>
</dbReference>
<dbReference type="PANTHER" id="PTHR43675:SF8">
    <property type="entry name" value="ARSENITE METHYLTRANSFERASE"/>
    <property type="match status" value="1"/>
</dbReference>
<dbReference type="Gene3D" id="3.40.50.150">
    <property type="entry name" value="Vaccinia Virus protein VP39"/>
    <property type="match status" value="2"/>
</dbReference>
<dbReference type="GO" id="GO:0030791">
    <property type="term" value="F:arsenite methyltransferase activity"/>
    <property type="evidence" value="ECO:0007669"/>
    <property type="project" value="UniProtKB-EC"/>
</dbReference>
<dbReference type="InterPro" id="IPR026669">
    <property type="entry name" value="Arsenite_MeTrfase-like"/>
</dbReference>
<evidence type="ECO:0000256" key="7">
    <source>
        <dbReference type="ARBA" id="ARBA00047943"/>
    </source>
</evidence>
<comment type="catalytic activity">
    <reaction evidence="6">
        <text>arsenic triglutathione + [thioredoxin]-dithiol + S-adenosyl-L-methionine + 2 H2O = methylarsonous acid + [thioredoxin]-disulfide + 3 glutathione + S-adenosyl-L-homocysteine + H(+)</text>
        <dbReference type="Rhea" id="RHEA:69460"/>
        <dbReference type="Rhea" id="RHEA-COMP:10698"/>
        <dbReference type="Rhea" id="RHEA-COMP:10700"/>
        <dbReference type="ChEBI" id="CHEBI:15377"/>
        <dbReference type="ChEBI" id="CHEBI:15378"/>
        <dbReference type="ChEBI" id="CHEBI:17826"/>
        <dbReference type="ChEBI" id="CHEBI:29950"/>
        <dbReference type="ChEBI" id="CHEBI:50058"/>
        <dbReference type="ChEBI" id="CHEBI:57856"/>
        <dbReference type="ChEBI" id="CHEBI:57925"/>
        <dbReference type="ChEBI" id="CHEBI:59789"/>
        <dbReference type="ChEBI" id="CHEBI:183640"/>
        <dbReference type="EC" id="2.1.1.137"/>
    </reaction>
</comment>
<evidence type="ECO:0000256" key="5">
    <source>
        <dbReference type="ARBA" id="ARBA00034545"/>
    </source>
</evidence>
<protein>
    <recommendedName>
        <fullName evidence="5">Arsenite methyltransferase</fullName>
        <ecNumber evidence="4">2.1.1.137</ecNumber>
    </recommendedName>
</protein>
<dbReference type="RefSeq" id="WP_142929255.1">
    <property type="nucleotide sequence ID" value="NZ_ML660105.1"/>
</dbReference>
<evidence type="ECO:0000256" key="8">
    <source>
        <dbReference type="ARBA" id="ARBA00048428"/>
    </source>
</evidence>
<keyword evidence="2" id="KW-0949">S-adenosyl-L-methionine</keyword>
<accession>A0A545SXC7</accession>
<dbReference type="EC" id="2.1.1.137" evidence="4"/>
<reference evidence="11 12" key="1">
    <citation type="submission" date="2019-06" db="EMBL/GenBank/DDBJ databases">
        <title>Whole genome sequence for Cellvibrionaceae sp. R142.</title>
        <authorList>
            <person name="Wang G."/>
        </authorList>
    </citation>
    <scope>NUCLEOTIDE SEQUENCE [LARGE SCALE GENOMIC DNA]</scope>
    <source>
        <strain evidence="11 12">R142</strain>
    </source>
</reference>
<keyword evidence="1 11" id="KW-0808">Transferase</keyword>
<dbReference type="EMBL" id="VHSG01000027">
    <property type="protein sequence ID" value="TQV69617.1"/>
    <property type="molecule type" value="Genomic_DNA"/>
</dbReference>
<comment type="catalytic activity">
    <reaction evidence="7">
        <text>arsenic triglutathione + 2 [thioredoxin]-dithiol + 2 S-adenosyl-L-methionine + H2O = dimethylarsinous acid + 2 [thioredoxin]-disulfide + 3 glutathione + 2 S-adenosyl-L-homocysteine + 2 H(+)</text>
        <dbReference type="Rhea" id="RHEA:69464"/>
        <dbReference type="Rhea" id="RHEA-COMP:10698"/>
        <dbReference type="Rhea" id="RHEA-COMP:10700"/>
        <dbReference type="ChEBI" id="CHEBI:15377"/>
        <dbReference type="ChEBI" id="CHEBI:15378"/>
        <dbReference type="ChEBI" id="CHEBI:23808"/>
        <dbReference type="ChEBI" id="CHEBI:29950"/>
        <dbReference type="ChEBI" id="CHEBI:50058"/>
        <dbReference type="ChEBI" id="CHEBI:57856"/>
        <dbReference type="ChEBI" id="CHEBI:57925"/>
        <dbReference type="ChEBI" id="CHEBI:59789"/>
        <dbReference type="ChEBI" id="CHEBI:183640"/>
        <dbReference type="EC" id="2.1.1.137"/>
    </reaction>
</comment>
<keyword evidence="12" id="KW-1185">Reference proteome</keyword>
<keyword evidence="11" id="KW-0489">Methyltransferase</keyword>
<feature type="compositionally biased region" description="Gly residues" evidence="9">
    <location>
        <begin position="361"/>
        <end position="372"/>
    </location>
</feature>
<evidence type="ECO:0000259" key="10">
    <source>
        <dbReference type="Pfam" id="PF13847"/>
    </source>
</evidence>
<organism evidence="11 12">
    <name type="scientific">Exilibacterium tricleocarpae</name>
    <dbReference type="NCBI Taxonomy" id="2591008"/>
    <lineage>
        <taxon>Bacteria</taxon>
        <taxon>Pseudomonadati</taxon>
        <taxon>Pseudomonadota</taxon>
        <taxon>Gammaproteobacteria</taxon>
        <taxon>Cellvibrionales</taxon>
        <taxon>Cellvibrionaceae</taxon>
        <taxon>Exilibacterium</taxon>
    </lineage>
</organism>
<comment type="catalytic activity">
    <reaction evidence="8">
        <text>arsenic triglutathione + 3 [thioredoxin]-dithiol + 3 S-adenosyl-L-methionine = trimethylarsine + 3 [thioredoxin]-disulfide + 3 glutathione + 3 S-adenosyl-L-homocysteine + 3 H(+)</text>
        <dbReference type="Rhea" id="RHEA:69432"/>
        <dbReference type="Rhea" id="RHEA-COMP:10698"/>
        <dbReference type="Rhea" id="RHEA-COMP:10700"/>
        <dbReference type="ChEBI" id="CHEBI:15378"/>
        <dbReference type="ChEBI" id="CHEBI:27130"/>
        <dbReference type="ChEBI" id="CHEBI:29950"/>
        <dbReference type="ChEBI" id="CHEBI:50058"/>
        <dbReference type="ChEBI" id="CHEBI:57856"/>
        <dbReference type="ChEBI" id="CHEBI:57925"/>
        <dbReference type="ChEBI" id="CHEBI:59789"/>
        <dbReference type="ChEBI" id="CHEBI:183640"/>
        <dbReference type="EC" id="2.1.1.137"/>
    </reaction>
</comment>
<evidence type="ECO:0000256" key="9">
    <source>
        <dbReference type="SAM" id="MobiDB-lite"/>
    </source>
</evidence>
<dbReference type="CDD" id="cd02440">
    <property type="entry name" value="AdoMet_MTases"/>
    <property type="match status" value="1"/>
</dbReference>
<comment type="caution">
    <text evidence="11">The sequence shown here is derived from an EMBL/GenBank/DDBJ whole genome shotgun (WGS) entry which is preliminary data.</text>
</comment>
<evidence type="ECO:0000256" key="1">
    <source>
        <dbReference type="ARBA" id="ARBA00022679"/>
    </source>
</evidence>